<dbReference type="EMBL" id="JAMRXG010000010">
    <property type="protein sequence ID" value="MCM6776538.1"/>
    <property type="molecule type" value="Genomic_DNA"/>
</dbReference>
<evidence type="ECO:0000313" key="1">
    <source>
        <dbReference type="EMBL" id="MCM6776538.1"/>
    </source>
</evidence>
<dbReference type="AlphaFoldDB" id="A0A9X2EC93"/>
<comment type="caution">
    <text evidence="1">The sequence shown here is derived from an EMBL/GenBank/DDBJ whole genome shotgun (WGS) entry which is preliminary data.</text>
</comment>
<dbReference type="RefSeq" id="WP_251914824.1">
    <property type="nucleotide sequence ID" value="NZ_JAMRXG010000010.1"/>
</dbReference>
<dbReference type="Proteomes" id="UP001139157">
    <property type="component" value="Unassembled WGS sequence"/>
</dbReference>
<reference evidence="1" key="1">
    <citation type="submission" date="2022-06" db="EMBL/GenBank/DDBJ databases">
        <title>Novel species in genus nocardia.</title>
        <authorList>
            <person name="Li F."/>
        </authorList>
    </citation>
    <scope>NUCLEOTIDE SEQUENCE</scope>
    <source>
        <strain evidence="1">CDC141</strain>
    </source>
</reference>
<gene>
    <name evidence="1" type="ORF">NDR86_23920</name>
</gene>
<keyword evidence="2" id="KW-1185">Reference proteome</keyword>
<protein>
    <submittedName>
        <fullName evidence="1">Uncharacterized protein</fullName>
    </submittedName>
</protein>
<evidence type="ECO:0000313" key="2">
    <source>
        <dbReference type="Proteomes" id="UP001139157"/>
    </source>
</evidence>
<sequence length="295" mass="33173">MQRSAADHAAATVGAVLDDPAARFALMRRLYEDVPRQEGVHLPYRRAALAFMAWQLRRGLLNPADAQRPGSPWWRAINERLLRDICEARAIHLGHNGIPSNRSVLYTLDFVRRPTARSWYRAHNSSVVAAYLEHERLARAEGRVERFFINLVLIRVLYAHALVAAPRLALGWLSPVAPLLGDPRLGMTGIFLSLSRVLPARYPLDADVETYVRLEHGFGHLLDVGVIVPRIERLYAWSADTLERPELRGLLDRDVPVYAWDATDHEPWHPAPSALARWARRAVPPGGRRPGGTSA</sequence>
<accession>A0A9X2EC93</accession>
<proteinExistence type="predicted"/>
<organism evidence="1 2">
    <name type="scientific">Nocardia pulmonis</name>
    <dbReference type="NCBI Taxonomy" id="2951408"/>
    <lineage>
        <taxon>Bacteria</taxon>
        <taxon>Bacillati</taxon>
        <taxon>Actinomycetota</taxon>
        <taxon>Actinomycetes</taxon>
        <taxon>Mycobacteriales</taxon>
        <taxon>Nocardiaceae</taxon>
        <taxon>Nocardia</taxon>
    </lineage>
</organism>
<name>A0A9X2EC93_9NOCA</name>